<dbReference type="Proteomes" id="UP000694904">
    <property type="component" value="Unplaced"/>
</dbReference>
<dbReference type="RefSeq" id="XP_017872788.1">
    <property type="nucleotide sequence ID" value="XM_018017299.1"/>
</dbReference>
<organism evidence="1 2">
    <name type="scientific">Drosophila arizonae</name>
    <name type="common">Fruit fly</name>
    <dbReference type="NCBI Taxonomy" id="7263"/>
    <lineage>
        <taxon>Eukaryota</taxon>
        <taxon>Metazoa</taxon>
        <taxon>Ecdysozoa</taxon>
        <taxon>Arthropoda</taxon>
        <taxon>Hexapoda</taxon>
        <taxon>Insecta</taxon>
        <taxon>Pterygota</taxon>
        <taxon>Neoptera</taxon>
        <taxon>Endopterygota</taxon>
        <taxon>Diptera</taxon>
        <taxon>Brachycera</taxon>
        <taxon>Muscomorpha</taxon>
        <taxon>Ephydroidea</taxon>
        <taxon>Drosophilidae</taxon>
        <taxon>Drosophila</taxon>
    </lineage>
</organism>
<gene>
    <name evidence="2" type="primary">LOC108620391</name>
</gene>
<evidence type="ECO:0000313" key="1">
    <source>
        <dbReference type="Proteomes" id="UP000694904"/>
    </source>
</evidence>
<name>A0ABM1Q002_DROAR</name>
<protein>
    <submittedName>
        <fullName evidence="2">Uncharacterized protein LOC108620391 isoform X2</fullName>
    </submittedName>
</protein>
<dbReference type="GeneID" id="108620391"/>
<keyword evidence="1" id="KW-1185">Reference proteome</keyword>
<reference evidence="2" key="1">
    <citation type="submission" date="2025-08" db="UniProtKB">
        <authorList>
            <consortium name="RefSeq"/>
        </authorList>
    </citation>
    <scope>IDENTIFICATION</scope>
    <source>
        <tissue evidence="2">Whole organism</tissue>
    </source>
</reference>
<evidence type="ECO:0000313" key="2">
    <source>
        <dbReference type="RefSeq" id="XP_017872788.1"/>
    </source>
</evidence>
<sequence length="308" mass="35116">MGYDFDSAIKEPKKSIGKELQNYSSRKNSKLDNYQQIFKKETARATGNHLKASVKVLLAEQKHQSFFQVVHDNQVTLAGSKSFFTINIRTQPSSLHINCSNCYSRNPKIKKNDQESYRWCRWNQNYMSWGRSSINGKCNDFARESSLAGIPTCHIQTNITNATGIDKHNFRHQENIYNVYMERSFAYLTLCISNIARSVVPVTMPAAILSSLSTTLAAGYQYMAQHYKQYSQSFSFYAASSVILMLCYLTTPSTAAATQSETVAIDKHPIFDESSSDKEILDLLLEKKRYDKRLLPPVNGKRLLTFFN</sequence>
<proteinExistence type="predicted"/>
<accession>A0ABM1Q002</accession>